<dbReference type="InterPro" id="IPR003594">
    <property type="entry name" value="HATPase_dom"/>
</dbReference>
<dbReference type="Pfam" id="PF13581">
    <property type="entry name" value="HATPase_c_2"/>
    <property type="match status" value="1"/>
</dbReference>
<protein>
    <submittedName>
        <fullName evidence="3">ATP-binding protein</fullName>
    </submittedName>
</protein>
<reference evidence="3 4" key="1">
    <citation type="submission" date="2020-06" db="EMBL/GenBank/DDBJ databases">
        <title>Actinomadura xiongansis sp. nov., isolated from soil of Baiyangdian.</title>
        <authorList>
            <person name="Zhang X."/>
        </authorList>
    </citation>
    <scope>NUCLEOTIDE SEQUENCE [LARGE SCALE GENOMIC DNA]</scope>
    <source>
        <strain evidence="3 4">HBUM206468</strain>
    </source>
</reference>
<evidence type="ECO:0000256" key="1">
    <source>
        <dbReference type="ARBA" id="ARBA00022527"/>
    </source>
</evidence>
<dbReference type="PANTHER" id="PTHR35526">
    <property type="entry name" value="ANTI-SIGMA-F FACTOR RSBW-RELATED"/>
    <property type="match status" value="1"/>
</dbReference>
<gene>
    <name evidence="3" type="ORF">HKK74_15835</name>
</gene>
<keyword evidence="3" id="KW-0547">Nucleotide-binding</keyword>
<dbReference type="EMBL" id="JABVEC010000010">
    <property type="protein sequence ID" value="MBC6466961.1"/>
    <property type="molecule type" value="Genomic_DNA"/>
</dbReference>
<proteinExistence type="predicted"/>
<dbReference type="Gene3D" id="3.30.565.10">
    <property type="entry name" value="Histidine kinase-like ATPase, C-terminal domain"/>
    <property type="match status" value="1"/>
</dbReference>
<dbReference type="RefSeq" id="WP_187243965.1">
    <property type="nucleotide sequence ID" value="NZ_BAAAOK010000027.1"/>
</dbReference>
<accession>A0ABR7LQD9</accession>
<feature type="domain" description="Histidine kinase/HSP90-like ATPase" evidence="2">
    <location>
        <begin position="13"/>
        <end position="124"/>
    </location>
</feature>
<comment type="caution">
    <text evidence="3">The sequence shown here is derived from an EMBL/GenBank/DDBJ whole genome shotgun (WGS) entry which is preliminary data.</text>
</comment>
<organism evidence="3 4">
    <name type="scientific">Actinomadura alba</name>
    <dbReference type="NCBI Taxonomy" id="406431"/>
    <lineage>
        <taxon>Bacteria</taxon>
        <taxon>Bacillati</taxon>
        <taxon>Actinomycetota</taxon>
        <taxon>Actinomycetes</taxon>
        <taxon>Streptosporangiales</taxon>
        <taxon>Thermomonosporaceae</taxon>
        <taxon>Actinomadura</taxon>
    </lineage>
</organism>
<dbReference type="CDD" id="cd16936">
    <property type="entry name" value="HATPase_RsbW-like"/>
    <property type="match status" value="1"/>
</dbReference>
<dbReference type="PANTHER" id="PTHR35526:SF3">
    <property type="entry name" value="ANTI-SIGMA-F FACTOR RSBW"/>
    <property type="match status" value="1"/>
</dbReference>
<dbReference type="GO" id="GO:0005524">
    <property type="term" value="F:ATP binding"/>
    <property type="evidence" value="ECO:0007669"/>
    <property type="project" value="UniProtKB-KW"/>
</dbReference>
<dbReference type="InterPro" id="IPR036890">
    <property type="entry name" value="HATPase_C_sf"/>
</dbReference>
<keyword evidence="1" id="KW-0808">Transferase</keyword>
<keyword evidence="4" id="KW-1185">Reference proteome</keyword>
<evidence type="ECO:0000313" key="4">
    <source>
        <dbReference type="Proteomes" id="UP000805614"/>
    </source>
</evidence>
<evidence type="ECO:0000259" key="2">
    <source>
        <dbReference type="Pfam" id="PF13581"/>
    </source>
</evidence>
<sequence>MRFSLALPREALSIPVIRRALGDALRGLGVSQECIADILLATSEACTNVIEHAQTAKDFEVDAHIDEGHCVLKIVDQGRGFRDVPTRQADPDDESGRGINIMRALVDDVDFDSTPGQGTVVSLHKRLTWQDEALIRRLERELVHSGR</sequence>
<keyword evidence="1" id="KW-0418">Kinase</keyword>
<dbReference type="InterPro" id="IPR050267">
    <property type="entry name" value="Anti-sigma-factor_SerPK"/>
</dbReference>
<keyword evidence="1" id="KW-0723">Serine/threonine-protein kinase</keyword>
<keyword evidence="3" id="KW-0067">ATP-binding</keyword>
<dbReference type="SUPFAM" id="SSF55874">
    <property type="entry name" value="ATPase domain of HSP90 chaperone/DNA topoisomerase II/histidine kinase"/>
    <property type="match status" value="1"/>
</dbReference>
<name>A0ABR7LQD9_9ACTN</name>
<dbReference type="Proteomes" id="UP000805614">
    <property type="component" value="Unassembled WGS sequence"/>
</dbReference>
<evidence type="ECO:0000313" key="3">
    <source>
        <dbReference type="EMBL" id="MBC6466961.1"/>
    </source>
</evidence>